<keyword evidence="1" id="KW-1185">Reference proteome</keyword>
<evidence type="ECO:0000313" key="1">
    <source>
        <dbReference type="Proteomes" id="UP000887575"/>
    </source>
</evidence>
<evidence type="ECO:0008006" key="3">
    <source>
        <dbReference type="Google" id="ProtNLM"/>
    </source>
</evidence>
<proteinExistence type="predicted"/>
<dbReference type="AlphaFoldDB" id="A0AAF3F459"/>
<evidence type="ECO:0000313" key="2">
    <source>
        <dbReference type="WBParaSite" id="MBELARI_LOCUS21353"/>
    </source>
</evidence>
<dbReference type="Proteomes" id="UP000887575">
    <property type="component" value="Unassembled WGS sequence"/>
</dbReference>
<sequence>MGIGSFECLPVEILTKICDHCDLEDVLALQSTHIELEMRIRKNFFSRFEMAKVTWMENASIIAMKGNDLNEQEITTNRTQWEQVIRQTKRIHSLHLEKTDAAYKKAVIVAIAHNWKLSNLEIVLKPSSKEISPAYTCKNYTRLTRFVESQKASLKRLTLRSSPVSRIELRRTNDGAHIEYGQERNIFLHHQLINPLFRAMLAGGSPVSSLDLSVDGCEQLEYSLQNAFQAALPYDQRSALRSLRIHFGPEVSSLSHAEMDRVLTTYAPTLHVTPNLTHILCDLTHCSVEPESLEGIFKAISRELRGSHRISLVTPNFDPTIQKQMDFRDLVTFFD</sequence>
<name>A0AAF3F459_9BILA</name>
<organism evidence="1 2">
    <name type="scientific">Mesorhabditis belari</name>
    <dbReference type="NCBI Taxonomy" id="2138241"/>
    <lineage>
        <taxon>Eukaryota</taxon>
        <taxon>Metazoa</taxon>
        <taxon>Ecdysozoa</taxon>
        <taxon>Nematoda</taxon>
        <taxon>Chromadorea</taxon>
        <taxon>Rhabditida</taxon>
        <taxon>Rhabditina</taxon>
        <taxon>Rhabditomorpha</taxon>
        <taxon>Rhabditoidea</taxon>
        <taxon>Rhabditidae</taxon>
        <taxon>Mesorhabditinae</taxon>
        <taxon>Mesorhabditis</taxon>
    </lineage>
</organism>
<protein>
    <recommendedName>
        <fullName evidence="3">F-box domain-containing protein</fullName>
    </recommendedName>
</protein>
<accession>A0AAF3F459</accession>
<reference evidence="2" key="1">
    <citation type="submission" date="2024-02" db="UniProtKB">
        <authorList>
            <consortium name="WormBaseParasite"/>
        </authorList>
    </citation>
    <scope>IDENTIFICATION</scope>
</reference>
<dbReference type="WBParaSite" id="MBELARI_LOCUS21353">
    <property type="protein sequence ID" value="MBELARI_LOCUS21353"/>
    <property type="gene ID" value="MBELARI_LOCUS21353"/>
</dbReference>